<evidence type="ECO:0000313" key="10">
    <source>
        <dbReference type="EMBL" id="CAG8568577.1"/>
    </source>
</evidence>
<dbReference type="InterPro" id="IPR008937">
    <property type="entry name" value="Ras-like_GEF"/>
</dbReference>
<dbReference type="SMART" id="SM00326">
    <property type="entry name" value="SH3"/>
    <property type="match status" value="1"/>
</dbReference>
<dbReference type="InterPro" id="IPR001202">
    <property type="entry name" value="WW_dom"/>
</dbReference>
<dbReference type="CDD" id="cd00155">
    <property type="entry name" value="RasGEF"/>
    <property type="match status" value="1"/>
</dbReference>
<dbReference type="GO" id="GO:0005886">
    <property type="term" value="C:plasma membrane"/>
    <property type="evidence" value="ECO:0007669"/>
    <property type="project" value="TreeGrafter"/>
</dbReference>
<evidence type="ECO:0000259" key="7">
    <source>
        <dbReference type="PROSITE" id="PS50009"/>
    </source>
</evidence>
<evidence type="ECO:0000256" key="5">
    <source>
        <dbReference type="SAM" id="MobiDB-lite"/>
    </source>
</evidence>
<proteinExistence type="predicted"/>
<feature type="compositionally biased region" description="Polar residues" evidence="5">
    <location>
        <begin position="660"/>
        <end position="676"/>
    </location>
</feature>
<dbReference type="PROSITE" id="PS50020">
    <property type="entry name" value="WW_DOMAIN_2"/>
    <property type="match status" value="3"/>
</dbReference>
<dbReference type="PROSITE" id="PS50212">
    <property type="entry name" value="RASGEF_NTER"/>
    <property type="match status" value="1"/>
</dbReference>
<dbReference type="GO" id="GO:0005085">
    <property type="term" value="F:guanyl-nucleotide exchange factor activity"/>
    <property type="evidence" value="ECO:0007669"/>
    <property type="project" value="UniProtKB-KW"/>
</dbReference>
<dbReference type="Pfam" id="PF23518">
    <property type="entry name" value="WW_2"/>
    <property type="match status" value="1"/>
</dbReference>
<feature type="compositionally biased region" description="Polar residues" evidence="5">
    <location>
        <begin position="421"/>
        <end position="434"/>
    </location>
</feature>
<name>A0A9N9BHW3_9GLOM</name>
<feature type="domain" description="SH3" evidence="6">
    <location>
        <begin position="2"/>
        <end position="61"/>
    </location>
</feature>
<organism evidence="10 11">
    <name type="scientific">Dentiscutata erythropus</name>
    <dbReference type="NCBI Taxonomy" id="1348616"/>
    <lineage>
        <taxon>Eukaryota</taxon>
        <taxon>Fungi</taxon>
        <taxon>Fungi incertae sedis</taxon>
        <taxon>Mucoromycota</taxon>
        <taxon>Glomeromycotina</taxon>
        <taxon>Glomeromycetes</taxon>
        <taxon>Diversisporales</taxon>
        <taxon>Gigasporaceae</taxon>
        <taxon>Dentiscutata</taxon>
    </lineage>
</organism>
<keyword evidence="11" id="KW-1185">Reference proteome</keyword>
<dbReference type="InterPro" id="IPR023578">
    <property type="entry name" value="Ras_GEF_dom_sf"/>
</dbReference>
<dbReference type="InterPro" id="IPR011047">
    <property type="entry name" value="Quinoprotein_ADH-like_sf"/>
</dbReference>
<evidence type="ECO:0000259" key="9">
    <source>
        <dbReference type="PROSITE" id="PS50212"/>
    </source>
</evidence>
<evidence type="ECO:0000259" key="6">
    <source>
        <dbReference type="PROSITE" id="PS50002"/>
    </source>
</evidence>
<feature type="compositionally biased region" description="Low complexity" evidence="5">
    <location>
        <begin position="194"/>
        <end position="207"/>
    </location>
</feature>
<evidence type="ECO:0000256" key="3">
    <source>
        <dbReference type="PROSITE-ProRule" id="PRU00168"/>
    </source>
</evidence>
<dbReference type="Gene3D" id="1.20.870.10">
    <property type="entry name" value="Son of sevenless (SoS) protein Chain: S domain 1"/>
    <property type="match status" value="1"/>
</dbReference>
<evidence type="ECO:0000259" key="8">
    <source>
        <dbReference type="PROSITE" id="PS50020"/>
    </source>
</evidence>
<dbReference type="FunFam" id="2.30.30.40:FF:000072">
    <property type="entry name" value="Unconventional Myosin IB"/>
    <property type="match status" value="1"/>
</dbReference>
<dbReference type="InterPro" id="IPR001895">
    <property type="entry name" value="RASGEF_cat_dom"/>
</dbReference>
<dbReference type="Pfam" id="PF00618">
    <property type="entry name" value="RasGEF_N"/>
    <property type="match status" value="1"/>
</dbReference>
<dbReference type="GO" id="GO:0007265">
    <property type="term" value="P:Ras protein signal transduction"/>
    <property type="evidence" value="ECO:0007669"/>
    <property type="project" value="TreeGrafter"/>
</dbReference>
<dbReference type="Gene3D" id="2.30.30.40">
    <property type="entry name" value="SH3 Domains"/>
    <property type="match status" value="1"/>
</dbReference>
<feature type="compositionally biased region" description="Low complexity" evidence="5">
    <location>
        <begin position="758"/>
        <end position="767"/>
    </location>
</feature>
<dbReference type="InterPro" id="IPR056686">
    <property type="entry name" value="DUF7784"/>
</dbReference>
<evidence type="ECO:0000256" key="2">
    <source>
        <dbReference type="ARBA" id="ARBA00022658"/>
    </source>
</evidence>
<feature type="region of interest" description="Disordered" evidence="5">
    <location>
        <begin position="177"/>
        <end position="219"/>
    </location>
</feature>
<dbReference type="Pfam" id="PF00617">
    <property type="entry name" value="RasGEF"/>
    <property type="match status" value="1"/>
</dbReference>
<dbReference type="CDD" id="cd11883">
    <property type="entry name" value="SH3_Sdc25"/>
    <property type="match status" value="1"/>
</dbReference>
<evidence type="ECO:0000313" key="11">
    <source>
        <dbReference type="Proteomes" id="UP000789405"/>
    </source>
</evidence>
<dbReference type="SUPFAM" id="SSF51045">
    <property type="entry name" value="WW domain"/>
    <property type="match status" value="2"/>
</dbReference>
<feature type="domain" description="WW" evidence="8">
    <location>
        <begin position="210"/>
        <end position="243"/>
    </location>
</feature>
<dbReference type="Gene3D" id="2.20.70.10">
    <property type="match status" value="3"/>
</dbReference>
<evidence type="ECO:0000256" key="1">
    <source>
        <dbReference type="ARBA" id="ARBA00022443"/>
    </source>
</evidence>
<dbReference type="Pfam" id="PF00397">
    <property type="entry name" value="WW"/>
    <property type="match status" value="1"/>
</dbReference>
<feature type="compositionally biased region" description="Low complexity" evidence="5">
    <location>
        <begin position="120"/>
        <end position="133"/>
    </location>
</feature>
<dbReference type="SUPFAM" id="SSF50998">
    <property type="entry name" value="Quinoprotein alcohol dehydrogenase-like"/>
    <property type="match status" value="1"/>
</dbReference>
<dbReference type="SMART" id="SM00229">
    <property type="entry name" value="RasGEFN"/>
    <property type="match status" value="1"/>
</dbReference>
<dbReference type="CDD" id="cd06224">
    <property type="entry name" value="REM"/>
    <property type="match status" value="1"/>
</dbReference>
<dbReference type="InterPro" id="IPR057827">
    <property type="entry name" value="WW_fungi"/>
</dbReference>
<dbReference type="SMART" id="SM00147">
    <property type="entry name" value="RasGEF"/>
    <property type="match status" value="1"/>
</dbReference>
<evidence type="ECO:0000256" key="4">
    <source>
        <dbReference type="PROSITE-ProRule" id="PRU00192"/>
    </source>
</evidence>
<feature type="domain" description="WW" evidence="8">
    <location>
        <begin position="138"/>
        <end position="172"/>
    </location>
</feature>
<dbReference type="AlphaFoldDB" id="A0A9N9BHW3"/>
<dbReference type="Gene3D" id="1.10.840.10">
    <property type="entry name" value="Ras guanine-nucleotide exchange factors catalytic domain"/>
    <property type="match status" value="1"/>
</dbReference>
<feature type="domain" description="N-terminal Ras-GEF" evidence="9">
    <location>
        <begin position="818"/>
        <end position="948"/>
    </location>
</feature>
<dbReference type="PANTHER" id="PTHR23113">
    <property type="entry name" value="GUANINE NUCLEOTIDE EXCHANGE FACTOR"/>
    <property type="match status" value="1"/>
</dbReference>
<feature type="region of interest" description="Disordered" evidence="5">
    <location>
        <begin position="100"/>
        <end position="133"/>
    </location>
</feature>
<dbReference type="PRINTS" id="PR00452">
    <property type="entry name" value="SH3DOMAIN"/>
</dbReference>
<dbReference type="Pfam" id="PF00018">
    <property type="entry name" value="SH3_1"/>
    <property type="match status" value="1"/>
</dbReference>
<protein>
    <submittedName>
        <fullName evidence="10">6391_t:CDS:1</fullName>
    </submittedName>
</protein>
<dbReference type="Pfam" id="PF25008">
    <property type="entry name" value="DUF7784"/>
    <property type="match status" value="1"/>
</dbReference>
<dbReference type="PROSITE" id="PS50009">
    <property type="entry name" value="RASGEF_CAT"/>
    <property type="match status" value="1"/>
</dbReference>
<sequence>MSSILFVKALYDFNSTDSSSLSFKKNDIIQVLTQLESGWWDGLCNGERGWFPSNYVTNLDDEDDISDDDKLADWIPQQTPDGVIFYYNTRTGESSWELPIEDNDKQMDDNSTARDSSNYTGTGVSSHSSTVSSFLKQRPLPENWIQQPTEDGNTYYYLNTVTQEIRWTYPEREVIDEDADRESITSSKDSRLSTGTTGTIQPIQQEPTNEKLPPGWDKKTTPQGKVYYYNETTEETTWSLDNIGEDGLLIKTNDEKTTQETTWSIENINGDGLLSKTDDDTVPSGAGNNEPCTWDSLSATVYSAINNLTVAARENLKQEYQICTNAIVESIRIMLYASGTVEKESPIIRQNRTLKTYHRHIMASLSKLVLSTKVASSVWPPPDAAQKMKNDADEVLVSVRQFVQAAEHTVDIKPIDPKITESATGGSWRGNNLATFGPNGKRIPAPSISSSISSQDSTDSSGPSRSLTPDILASLEHSSRTISKAIMLINNLIRKHTEIPQSSVPGNNAGFAPQLVTQTRQVVTHVGQFLSTVEDINLEDLDETSQDSIKEFKIAKQALYNNIAGLVICAQNATDPSLKSSIMDHVQISANVVEKAVKDVIIAAKFLMEEKDTQDQLRIQMRTPRHSNSSEISPTNLRTNSIEYDANDVIEDAEIIDNQNVKPISSPPATIQTGLQTVPEDDVMTTDSPTVITDSNTIDDSDKVPTSPISDGSSMTGGRSFMSGSSSQLREDSSSIQSYGSSQRTNSQPIVQTDYQRSSSPPLSNNPGGTRSPRSESSKVAKFFGEDVQSINQTRVTREDKPWFLKYDYEEAEIIFNMEKHVKGGTLNALVERLTMHDLLDSSFIATFLLTYRSFCTTEQFFDMLTKRFMIQSPDNLAPEQLEMWQEKKQTPVRLRVFNIMKSWLENYYIDDKDSYCLERIREFAQTTMHEHMAFAAVSLIKVIDKRLQQRKDAVFKEMIPNNTMLPPPSIKPKNLKKIKFLDLDPLEIARQLTIIEAKLYNKIRPVECLNKAWSKETKEGEDGGDGEEVAVNIKAMIITGWVAESILNQKEIKKRCALIKHFVAVADKCRQLNNFNSLTAIISGLNSAPIHRLKRTWEMVNARTIQTLDNLNRIMNSTKNFFDYREMLHSVNPPCVPFLDGNPDILKKNQQLINFSKRMKTADVIREIQQYQSVPYNLTPVQEIQIFIQSHLQDSRDVSDLYSTSLDMEPREREDEKIARLLQESGFL</sequence>
<dbReference type="InterPro" id="IPR036028">
    <property type="entry name" value="SH3-like_dom_sf"/>
</dbReference>
<feature type="region of interest" description="Disordered" evidence="5">
    <location>
        <begin position="417"/>
        <end position="469"/>
    </location>
</feature>
<keyword evidence="1 4" id="KW-0728">SH3 domain</keyword>
<dbReference type="SUPFAM" id="SSF48366">
    <property type="entry name" value="Ras GEF"/>
    <property type="match status" value="1"/>
</dbReference>
<comment type="caution">
    <text evidence="10">The sequence shown here is derived from an EMBL/GenBank/DDBJ whole genome shotgun (WGS) entry which is preliminary data.</text>
</comment>
<feature type="domain" description="WW" evidence="8">
    <location>
        <begin position="74"/>
        <end position="101"/>
    </location>
</feature>
<dbReference type="PANTHER" id="PTHR23113:SF368">
    <property type="entry name" value="CELL DIVISION CONTROL PROTEIN 25"/>
    <property type="match status" value="1"/>
</dbReference>
<feature type="compositionally biased region" description="Basic and acidic residues" evidence="5">
    <location>
        <begin position="102"/>
        <end position="112"/>
    </location>
</feature>
<dbReference type="InterPro" id="IPR000651">
    <property type="entry name" value="Ras-like_Gua-exchang_fac_N"/>
</dbReference>
<dbReference type="CDD" id="cd00201">
    <property type="entry name" value="WW"/>
    <property type="match status" value="3"/>
</dbReference>
<dbReference type="OrthoDB" id="546434at2759"/>
<gene>
    <name evidence="10" type="ORF">DERYTH_LOCUS6091</name>
</gene>
<feature type="compositionally biased region" description="Low complexity" evidence="5">
    <location>
        <begin position="446"/>
        <end position="466"/>
    </location>
</feature>
<dbReference type="InterPro" id="IPR001452">
    <property type="entry name" value="SH3_domain"/>
</dbReference>
<feature type="compositionally biased region" description="Polar residues" evidence="5">
    <location>
        <begin position="707"/>
        <end position="728"/>
    </location>
</feature>
<dbReference type="Pfam" id="PF25006">
    <property type="entry name" value="DUF7783"/>
    <property type="match status" value="1"/>
</dbReference>
<feature type="compositionally biased region" description="Polar residues" evidence="5">
    <location>
        <begin position="743"/>
        <end position="757"/>
    </location>
</feature>
<dbReference type="EMBL" id="CAJVPY010002675">
    <property type="protein sequence ID" value="CAG8568577.1"/>
    <property type="molecule type" value="Genomic_DNA"/>
</dbReference>
<keyword evidence="2 3" id="KW-0344">Guanine-nucleotide releasing factor</keyword>
<feature type="region of interest" description="Disordered" evidence="5">
    <location>
        <begin position="660"/>
        <end position="778"/>
    </location>
</feature>
<feature type="compositionally biased region" description="Polar residues" evidence="5">
    <location>
        <begin position="685"/>
        <end position="698"/>
    </location>
</feature>
<accession>A0A9N9BHW3</accession>
<feature type="domain" description="Ras-GEF" evidence="7">
    <location>
        <begin position="985"/>
        <end position="1212"/>
    </location>
</feature>
<dbReference type="SMART" id="SM00456">
    <property type="entry name" value="WW"/>
    <property type="match status" value="3"/>
</dbReference>
<reference evidence="10" key="1">
    <citation type="submission" date="2021-06" db="EMBL/GenBank/DDBJ databases">
        <authorList>
            <person name="Kallberg Y."/>
            <person name="Tangrot J."/>
            <person name="Rosling A."/>
        </authorList>
    </citation>
    <scope>NUCLEOTIDE SEQUENCE</scope>
    <source>
        <strain evidence="10">MA453B</strain>
    </source>
</reference>
<dbReference type="SUPFAM" id="SSF50044">
    <property type="entry name" value="SH3-domain"/>
    <property type="match status" value="1"/>
</dbReference>
<dbReference type="Proteomes" id="UP000789405">
    <property type="component" value="Unassembled WGS sequence"/>
</dbReference>
<dbReference type="PROSITE" id="PS01159">
    <property type="entry name" value="WW_DOMAIN_1"/>
    <property type="match status" value="1"/>
</dbReference>
<dbReference type="InterPro" id="IPR036964">
    <property type="entry name" value="RASGEF_cat_dom_sf"/>
</dbReference>
<dbReference type="PROSITE" id="PS50002">
    <property type="entry name" value="SH3"/>
    <property type="match status" value="1"/>
</dbReference>
<dbReference type="InterPro" id="IPR056685">
    <property type="entry name" value="DUF7783"/>
</dbReference>
<dbReference type="InterPro" id="IPR036020">
    <property type="entry name" value="WW_dom_sf"/>
</dbReference>